<dbReference type="Proteomes" id="UP000825002">
    <property type="component" value="Unassembled WGS sequence"/>
</dbReference>
<feature type="domain" description="Ig-like" evidence="2">
    <location>
        <begin position="533"/>
        <end position="620"/>
    </location>
</feature>
<feature type="compositionally biased region" description="Basic and acidic residues" evidence="1">
    <location>
        <begin position="482"/>
        <end position="501"/>
    </location>
</feature>
<dbReference type="InterPro" id="IPR036179">
    <property type="entry name" value="Ig-like_dom_sf"/>
</dbReference>
<feature type="compositionally biased region" description="Basic and acidic residues" evidence="1">
    <location>
        <begin position="3346"/>
        <end position="3360"/>
    </location>
</feature>
<feature type="domain" description="Ig-like" evidence="2">
    <location>
        <begin position="2595"/>
        <end position="2690"/>
    </location>
</feature>
<feature type="compositionally biased region" description="Polar residues" evidence="1">
    <location>
        <begin position="3316"/>
        <end position="3345"/>
    </location>
</feature>
<feature type="region of interest" description="Disordered" evidence="1">
    <location>
        <begin position="226"/>
        <end position="247"/>
    </location>
</feature>
<feature type="region of interest" description="Disordered" evidence="1">
    <location>
        <begin position="465"/>
        <end position="506"/>
    </location>
</feature>
<feature type="domain" description="Ig-like" evidence="2">
    <location>
        <begin position="1016"/>
        <end position="1108"/>
    </location>
</feature>
<feature type="compositionally biased region" description="Low complexity" evidence="1">
    <location>
        <begin position="142"/>
        <end position="154"/>
    </location>
</feature>
<feature type="region of interest" description="Disordered" evidence="1">
    <location>
        <begin position="2072"/>
        <end position="2102"/>
    </location>
</feature>
<accession>A0ABQ7SDG6</accession>
<gene>
    <name evidence="3" type="primary">sls</name>
    <name evidence="3" type="ORF">GZH46_00089</name>
</gene>
<feature type="domain" description="Ig-like" evidence="2">
    <location>
        <begin position="3015"/>
        <end position="3104"/>
    </location>
</feature>
<feature type="domain" description="Ig-like" evidence="2">
    <location>
        <begin position="2307"/>
        <end position="2388"/>
    </location>
</feature>
<feature type="domain" description="Ig-like" evidence="2">
    <location>
        <begin position="2734"/>
        <end position="2821"/>
    </location>
</feature>
<evidence type="ECO:0000256" key="1">
    <source>
        <dbReference type="SAM" id="MobiDB-lite"/>
    </source>
</evidence>
<feature type="domain" description="Ig-like" evidence="2">
    <location>
        <begin position="2114"/>
        <end position="2207"/>
    </location>
</feature>
<feature type="compositionally biased region" description="Polar residues" evidence="1">
    <location>
        <begin position="3700"/>
        <end position="3715"/>
    </location>
</feature>
<feature type="domain" description="Ig-like" evidence="2">
    <location>
        <begin position="2865"/>
        <end position="2966"/>
    </location>
</feature>
<dbReference type="Pfam" id="PF07679">
    <property type="entry name" value="I-set"/>
    <property type="match status" value="18"/>
</dbReference>
<feature type="region of interest" description="Disordered" evidence="1">
    <location>
        <begin position="748"/>
        <end position="824"/>
    </location>
</feature>
<feature type="compositionally biased region" description="Low complexity" evidence="1">
    <location>
        <begin position="208"/>
        <end position="218"/>
    </location>
</feature>
<protein>
    <submittedName>
        <fullName evidence="3">Titin</fullName>
    </submittedName>
</protein>
<feature type="domain" description="Ig-like" evidence="2">
    <location>
        <begin position="3476"/>
        <end position="3566"/>
    </location>
</feature>
<dbReference type="PANTHER" id="PTHR47633">
    <property type="entry name" value="IMMUNOGLOBULIN"/>
    <property type="match status" value="1"/>
</dbReference>
<feature type="region of interest" description="Disordered" evidence="1">
    <location>
        <begin position="3252"/>
        <end position="3374"/>
    </location>
</feature>
<feature type="domain" description="Ig-like" evidence="2">
    <location>
        <begin position="1766"/>
        <end position="1868"/>
    </location>
</feature>
<feature type="region of interest" description="Disordered" evidence="1">
    <location>
        <begin position="2996"/>
        <end position="3015"/>
    </location>
</feature>
<dbReference type="InterPro" id="IPR007110">
    <property type="entry name" value="Ig-like_dom"/>
</dbReference>
<feature type="domain" description="Ig-like" evidence="2">
    <location>
        <begin position="13"/>
        <end position="99"/>
    </location>
</feature>
<name>A0ABQ7SDG6_9ACAR</name>
<dbReference type="PROSITE" id="PS50835">
    <property type="entry name" value="IG_LIKE"/>
    <property type="match status" value="20"/>
</dbReference>
<reference evidence="3 4" key="1">
    <citation type="submission" date="2020-10" db="EMBL/GenBank/DDBJ databases">
        <authorList>
            <person name="Klimov P.B."/>
            <person name="Dyachkov S.M."/>
            <person name="Chetverikov P.E."/>
        </authorList>
    </citation>
    <scope>NUCLEOTIDE SEQUENCE [LARGE SCALE GENOMIC DNA]</scope>
    <source>
        <strain evidence="3">BMOC 18-1129-001#AD2665</strain>
        <tissue evidence="3">Entire mites</tissue>
    </source>
</reference>
<feature type="domain" description="Ig-like" evidence="2">
    <location>
        <begin position="2457"/>
        <end position="2548"/>
    </location>
</feature>
<feature type="compositionally biased region" description="Polar residues" evidence="1">
    <location>
        <begin position="155"/>
        <end position="168"/>
    </location>
</feature>
<dbReference type="InterPro" id="IPR003598">
    <property type="entry name" value="Ig_sub2"/>
</dbReference>
<dbReference type="PANTHER" id="PTHR47633:SF4">
    <property type="entry name" value="MYOPALLADIN ISOFORM X1"/>
    <property type="match status" value="1"/>
</dbReference>
<evidence type="ECO:0000313" key="4">
    <source>
        <dbReference type="Proteomes" id="UP000825002"/>
    </source>
</evidence>
<feature type="domain" description="Ig-like" evidence="2">
    <location>
        <begin position="1335"/>
        <end position="1433"/>
    </location>
</feature>
<keyword evidence="4" id="KW-1185">Reference proteome</keyword>
<dbReference type="SUPFAM" id="SSF48726">
    <property type="entry name" value="Immunoglobulin"/>
    <property type="match status" value="22"/>
</dbReference>
<feature type="domain" description="Ig-like" evidence="2">
    <location>
        <begin position="628"/>
        <end position="721"/>
    </location>
</feature>
<feature type="region of interest" description="Disordered" evidence="1">
    <location>
        <begin position="1145"/>
        <end position="1169"/>
    </location>
</feature>
<feature type="region of interest" description="Disordered" evidence="1">
    <location>
        <begin position="2209"/>
        <end position="2243"/>
    </location>
</feature>
<feature type="compositionally biased region" description="Low complexity" evidence="1">
    <location>
        <begin position="777"/>
        <end position="813"/>
    </location>
</feature>
<dbReference type="InterPro" id="IPR013783">
    <property type="entry name" value="Ig-like_fold"/>
</dbReference>
<feature type="region of interest" description="Disordered" evidence="1">
    <location>
        <begin position="202"/>
        <end position="221"/>
    </location>
</feature>
<feature type="domain" description="Ig-like" evidence="2">
    <location>
        <begin position="1178"/>
        <end position="1272"/>
    </location>
</feature>
<feature type="region of interest" description="Disordered" evidence="1">
    <location>
        <begin position="139"/>
        <end position="169"/>
    </location>
</feature>
<dbReference type="InterPro" id="IPR003599">
    <property type="entry name" value="Ig_sub"/>
</dbReference>
<feature type="compositionally biased region" description="Low complexity" evidence="1">
    <location>
        <begin position="3725"/>
        <end position="3749"/>
    </location>
</feature>
<comment type="caution">
    <text evidence="3">The sequence shown here is derived from an EMBL/GenBank/DDBJ whole genome shotgun (WGS) entry which is preliminary data.</text>
</comment>
<feature type="compositionally biased region" description="Polar residues" evidence="1">
    <location>
        <begin position="1151"/>
        <end position="1164"/>
    </location>
</feature>
<sequence>MQQQQSDATPLAPIFEQLPVGGQFVEGGDAVFECRVRGNPAPEVLWSRRGLPMHSDERHHIWYDKSTGQCQLAISKLTIDDDGDYTCTATNRAGEASLTVIIERQRTQPIAPSTIEQSSSLSGNDYLTTSKAALQTASQYPNQNNSNNNNNNNNLVTPTKNDPNNTAHNLLADPELQQCLAQHSLTAQDLYSQNYYSPVEPSIGLGETSPSTAAAPTSYSELRQHEYLSEKPASSSNYSSSAPMMDHHQFLAPPDATTINNNNFGANIGIFEKAITHDAVLRNTSTVDRDTREWDRTRQRGVAPQIVHGPSGNVRLIEDSGEPLRLSALIRAYPEPRCTWFRDGTRVAGTTHATSVRRATDITTAAQATGVSEDPRVSVGLVSCATSLSHPLSKPLNKDNEHDTPGMNMDNSDTDHATEWEAWLELKRPRPTDSGHYTLLVDNELGARARTQRVQIDAHRVYTPEVVPYGGGGDDQGAISETKNRTSEWEQRRRMRAESHDTTTTTDAYETDADEVQLGIGRGVGLIADTSVPTGATRHLLEGQMVRFDCRVAGRPTPEVTWYHQRRRVHDDATHKLMVNERGVHSLMITSVALSDQGEWLCVARNPNGASKFIVQVQVQARAQCQAPRFTRTLSTCHVDSGATDVRLECCATGVPTPQLTWQRDGVEWAPRDTQRVHVRCDPLTGNASIHFERVEPNDGAWYECTARNQAGVATTRARLYVRPRAPAPHTDGTQYVIQTPAKWRHLKPPAEPVREKVRLRHVERRLTTIPTTENGSGPLWSTHSTSSSASLSDNVQARQQQQQQNQKPTAAATPHRQQQSSPSDAWLVQLKDVQVHEGDRCTLEAVLTPTALMHAGEHRLVRWLKDGQQPLVDDSRRFTRESSDGHLTLTLVHASAHDAGLYTCQLLRRQLRHASDLHATSGIAEAAPTSNTTTQFQQADELVCVTQARLSVITKRLATDKAAMSSQPQPDEAVPNQPEHDGDKYMRWQQRHLDDSEYYDREHSVRETREVRRKPSFVRPLPDSQRVAAGTTVRLLCALDVASLNGAENELRIDWFRNGEPLQAEPRLASRYDGSSGEIELTLAQCNPQDTGLYTCQAATSAGVSLTNGQLLIVEQPPPVPPKPVVVPPPPTVMVLEHFDTEPHVRGRSNAPSANEQPTSDTDTSSRHHVAHNRLMPRFVHPLRDLGRVDEGTKQVKFEANIEPQSDAQLRIEWLKDGAPIGASTRVTAFAEFGYVSLTINGVDERDTGLYTCVVSNRVGVARSSARLDVTPGATIVKQSLLLPLDDNNTNDNNNVFGGGNGGGGPHSMPSDRWLSLERKHNNNRQNSDRRTPPDVEPVKPCFLYGLRGKNVLVEGERAHFETQLEQWRDESLRCEWLLNGRPLPVGSWYRTYFDFGHVALDITHTYAALSGHYTCRVSNARTGEADETSLMVAIVPASTTSATEAEESECEMVTQQQQQQQQRETEREATFIKPLEDVEAFAGGSAHLEAQMAPPTLFQSAQWYHDGRPLDTKAPVDKERITTAYSFGFVSLTINYLTIEDAGRYTVRVFTSTTAPTAPASNVIESSAYLRIQRPEIVETQLPRVQLKHSPDGYTTRPRFVKCLPERVDTVEGRTVALEARLAPFDQFGPVPTADGRSVDPASEHQLHVEWLKDGRPLDASSRLSAGHEFDVCTLRVLKCDERDSGLYTCRAYIGATPTDTNSAVTQTHVRVRSTRSIISESPFSAPSAVYEPEVWSSETETQHFGGHRQYERPQPSTDEQQRPMTNGTAAIRMAPLQVHPAQALEGQRVHFETRVAEAKGSDPPEMELDVEWRHNGVPVQAGHRFRPLCDFGYVALDILYAYPEDSGHYECVVRDAAQQRQTELARASTQLSVRARNAVDTGTCNELALPHIERLEASAADVCGLEQQCATQSVPQFVEPLTVSSGTQAPLVSSSAEQPVCLQVPEGQPVHFECRLMPIPSTTDVEWWHNGAPVQCGHRFRSTNDFGYVALDILYVYPEDSGLYECMVLADPSSGYDSFTSGSARNHMSNGAPHKANNVCARQGAKLTVMQRASVNMDSIMRSTSFQLSSSSTLSTQRSPMIAGSGSANDDDDDGRQLGSEQQQVMRFVVPLTVQGQRQAVQLREGQSVHLETRLEPTNDAYISVEWLRDGEPLIAGSRFRTCHEFGYVSLDILHAYAEDSGNYVARATRALKPYSARDENAVSDNAFINSPAGNGYNQPASGQQTNASTTEERPEQLDSNSVEIRVIARHSVEYAPTQPVGEVAGGDKWQQSASDIAADPHNLAQYGRRSSDGASGADVEGPPRFVAALDNLSGVQQLREGQAAYFECRLAPTPRASEVEWLHNGVPVQAGHRFRTTNDFGYVALDILYVYPEDSGHYECVARNKWGATRTGCRVGVIGRNPVSYESQFEAQRLADLEHGTNGIAKCTNSNNHDNDDNDGEFFHYFDAGQVAPKFTVPLRGTRHVYEGQSAHLECRLEPWSDSQLRVEFLRDGAPLEVGSRFRPHAEFGYVTLDIGAMAPKDAGVYSVRATNAHGSVTTSLRIDVSASGDVQTEPIHTRSLALIQENFEQPHHNVNADDGAERTPIAAEAPYFVRPIEPQRVECNEGATIEFEARVAPAPDAHLKLEWLRDGEPLPVGTRIYVDADSVYQGVAYLRLEHTAPEDAGTYTCLARNQHGECTSSPALVQVHARAPVQSDSLVTPASLEHIRRLEEGRPPREEWRAPPIEQAPKFLTHLNEYQELNEGDAVHFECRLAPVGDPTLKTEWYFNGRPLQTGSRVHTIDADFGYCVLDIDYLYARDTGEYICRAVNAYGTDITQCVIKVKAAPTVVLDSQLATPISADRLRALENPDVGDGEPDEAPVITPARFVATLQREPASGQLIEGERAHLETRVSPATDNELQVQWLHNGSPVQAGHRFRPVFDFGYVALDILYVYPEDSGQYECVASNQYGSDKCVTSLQVEAKPSLVFASQLPPEMATGVEKLAAMEAAWDAAATDDADEDPNSGPSEKPEFVLAPSEAQAFEGSSARFSCRLSGRPRPRVQWRVNGATVVSGSRYRLIYDGMHHMEIRRCRLEDAGRVDVYARNVAGDCYAVTQLTVKRKLDDYRNVLKNSPRPWYDEQVRVYQRRRSLLTAGASEDDADQCEALVRTLAQNRVNQQGTVAFDNRQQQQGQAQDAGQQQKLRLECGWAQASADTINSYMEALCTPDVRLLAATPSYTTTPLDLSGVELHPLVSRAPIVMAPAPSTVKRALQESGQHPQQQQQRQLQPQQKSIPSVTSKTTPVSSQQSQQQTTPASTQVQAQPQPQTHPQWSNKPTSELTSATAQKVSTTNLVTAKPNETATKKDQRVTFKEPSGKENQPQQHPQQSANNLQIQTHNEQQQLILGRQSPESVVHGKEIHSHVHKQTQRERRAGAEITRTITEKETFQQEHRGVTQETIVSASVSDSVGGKHSAAPVGHASTQVLPAGAFPPEFIKKIAPCRAREGDSATFECAFSGEPRPTITWWRNGDTPIKQSNLYSVVTTSNKSTLCVRRVTRADSNFVFSVRADNACGSAKSSANLVIDIVDDATQFSKSGAQSVSSTKNQQDGNIVAAVSGSVPTFVHTIHDLIGVRPGELVRFDARIAAFPAAQHSTNKPIEVRWFKDGQRVRPDANHKLVLDGDTHTLLILETSARDSGQYECVASNEWGESRCSATLSMQRTSTTNTQSGDRTSSEHRPKEPAAVAAPDAATTTITTIGPGTDTIVSSSGSQSTNDDNAAMNIKVPKLIKRLVDQRVHEGQPVTFRCQISSFPIVNVHWFKGDTLIKPSKYFRIWKDNDETYCLRIVEAFAEDQGIYKCAVRAPNSKQLIVLTAAKLSVSSSSDSS</sequence>
<organism evidence="3 4">
    <name type="scientific">Fragariocoptes setiger</name>
    <dbReference type="NCBI Taxonomy" id="1670756"/>
    <lineage>
        <taxon>Eukaryota</taxon>
        <taxon>Metazoa</taxon>
        <taxon>Ecdysozoa</taxon>
        <taxon>Arthropoda</taxon>
        <taxon>Chelicerata</taxon>
        <taxon>Arachnida</taxon>
        <taxon>Acari</taxon>
        <taxon>Acariformes</taxon>
        <taxon>Trombidiformes</taxon>
        <taxon>Prostigmata</taxon>
        <taxon>Eupodina</taxon>
        <taxon>Eriophyoidea</taxon>
        <taxon>Phytoptidae</taxon>
        <taxon>Fragariocoptes</taxon>
    </lineage>
</organism>
<feature type="region of interest" description="Disordered" evidence="1">
    <location>
        <begin position="3700"/>
        <end position="3762"/>
    </location>
</feature>
<feature type="compositionally biased region" description="Low complexity" evidence="1">
    <location>
        <begin position="2072"/>
        <end position="2082"/>
    </location>
</feature>
<feature type="compositionally biased region" description="Gly residues" evidence="1">
    <location>
        <begin position="1298"/>
        <end position="1307"/>
    </location>
</feature>
<dbReference type="InterPro" id="IPR013098">
    <property type="entry name" value="Ig_I-set"/>
</dbReference>
<feature type="domain" description="Ig-like" evidence="2">
    <location>
        <begin position="3604"/>
        <end position="3701"/>
    </location>
</feature>
<dbReference type="SMART" id="SM00408">
    <property type="entry name" value="IGc2"/>
    <property type="match status" value="19"/>
</dbReference>
<dbReference type="Gene3D" id="2.60.40.10">
    <property type="entry name" value="Immunoglobulins"/>
    <property type="match status" value="22"/>
</dbReference>
<feature type="compositionally biased region" description="Polar residues" evidence="1">
    <location>
        <begin position="2209"/>
        <end position="2233"/>
    </location>
</feature>
<feature type="region of interest" description="Disordered" evidence="1">
    <location>
        <begin position="962"/>
        <end position="983"/>
    </location>
</feature>
<feature type="compositionally biased region" description="Low complexity" evidence="1">
    <location>
        <begin position="3261"/>
        <end position="3315"/>
    </location>
</feature>
<evidence type="ECO:0000259" key="2">
    <source>
        <dbReference type="PROSITE" id="PS50835"/>
    </source>
</evidence>
<feature type="region of interest" description="Disordered" evidence="1">
    <location>
        <begin position="1743"/>
        <end position="1765"/>
    </location>
</feature>
<dbReference type="CDD" id="cd00096">
    <property type="entry name" value="Ig"/>
    <property type="match status" value="2"/>
</dbReference>
<evidence type="ECO:0000313" key="3">
    <source>
        <dbReference type="EMBL" id="KAG9511335.1"/>
    </source>
</evidence>
<dbReference type="SMART" id="SM00409">
    <property type="entry name" value="IG"/>
    <property type="match status" value="22"/>
</dbReference>
<feature type="domain" description="Ig-like" evidence="2">
    <location>
        <begin position="1600"/>
        <end position="1708"/>
    </location>
</feature>
<feature type="domain" description="Ig-like" evidence="2">
    <location>
        <begin position="809"/>
        <end position="907"/>
    </location>
</feature>
<proteinExistence type="predicted"/>
<feature type="compositionally biased region" description="Polar residues" evidence="1">
    <location>
        <begin position="3361"/>
        <end position="3374"/>
    </location>
</feature>
<dbReference type="EMBL" id="JAIFTH010000009">
    <property type="protein sequence ID" value="KAG9511335.1"/>
    <property type="molecule type" value="Genomic_DNA"/>
</dbReference>
<feature type="domain" description="Ig-like" evidence="2">
    <location>
        <begin position="1933"/>
        <end position="2011"/>
    </location>
</feature>
<feature type="compositionally biased region" description="Polar residues" evidence="1">
    <location>
        <begin position="3750"/>
        <end position="3760"/>
    </location>
</feature>
<feature type="region of interest" description="Disordered" evidence="1">
    <location>
        <begin position="1289"/>
        <end position="1314"/>
    </location>
</feature>
<feature type="domain" description="Ig-like" evidence="2">
    <location>
        <begin position="3769"/>
        <end position="3853"/>
    </location>
</feature>
<feature type="region of interest" description="Disordered" evidence="1">
    <location>
        <begin position="392"/>
        <end position="412"/>
    </location>
</feature>